<sequence length="1305" mass="147039">MVLSSIIALFSAPLEFLYWIKWILTYTAIRIYTFFQKRRFDLYDVQALGDPLKLGYIIPQIEKELEAPFPESHLQDCADEVLFYGVNSKSECLLVRIARGLNQVADAWIYLKLANGKTYSLTESMGYQQTSDGRTFSSGKLQMHYLSPMRRWRIFFCGMLRETSDNKTDEEVVFVKFVFVWKASSDVYDFTLDTNPEGFASAIARAAWKVPFVPPVQKLIGALNLYAQTGVVTGTVSVNDESDYEMYLFGEKIRSLGKSSSIVGCQFTTILGCTPSTGLSFQLTNVSAPYSFKNLPFGFVVETDGNLQPLKELDINIKPFSGKMSRSSFNVNFNTGERYKLTGKSEEPIVFYSGQGWSGYLDLSFIEFKVKNKKGYGLILSGEVYKVPKKPLKILPTPRVPQNVPLTVQFTDEISHFGEISGGKGSSLGMLTELSKKEKSFIVPKGIVVTTVAYQEFLTTDILDAVRHLEDVAYGNQDGDLKQVCNKVAHIVEKTSLPNKICHSIIEDLKDIFGEEVNQHKFAVRSSATGEDTASMSAAGQMDTFLGVQGFKEIFTAIKKCWASQFGHIAVEYKRRNGQILNSPMAVVIQDMVACEVSGVMFTCDPVTNNPSVITITANYGLGETVVSGSVEPDTFIIRKEMSGKLKLAEVIVGAKHQKIIMQDSGGTVLEDLDENSRNESCLSEEIVLRLAKLSLKIEKYYKSTRDIEWGFLDNEIYMLQSRPVTNVAAETDNEIKHEFDPPLRCENEYFTVANVGEVMPGATSPLGIDLMLKCFGNILKRTAVEKNLQDSFLSSKYYNSGILPYYNHMMITVAELLTRYGYETPASKGFQISIFGRVIDDKDILDYAKEKMKEGVTPTIRSQLRSYWDLFAYDYGYDKAKEELDNYHLNYLKTKTAKEAFEALLKTGSDFDKFISYHFDGTESSSNWNMYLFQILCDANGRFDTDVYSDFARLLATSSNVESANVPQAMQEVAIQIVKDIGAEKFRSLTLEKAEEWLQTTTSLAGYKFRKFLKRHGHRCLKEFDVYSVTWDMNPKLLVKLLQNLAGSAREEGKKEEENIDKIFSQLNVPLSFMAKCLLKFVLPNCRRAVRAREAGKSMTIKSFHYWRKGYRHLGKLMELEGRLPDKELIFFLTLEEIDELLETRSPSIISRANYRKRIFSVVENYKFPEIIKGLPKPINDEDESAETYEFIADLTMKGIPVSQGVTKGYARVAMTLEEASHLKPGEILITYSTDIGWSPYFPIISGVVTELGGLISHGAVVSREYGLPCVVGLQGATKRFKTGDYVLLDGKKGILQRLPHPDS</sequence>
<evidence type="ECO:0000256" key="1">
    <source>
        <dbReference type="ARBA" id="ARBA00007837"/>
    </source>
</evidence>
<dbReference type="Pfam" id="PF01326">
    <property type="entry name" value="PPDK_N"/>
    <property type="match status" value="1"/>
</dbReference>
<accession>A0A8T0FPU9</accession>
<keyword evidence="5" id="KW-1185">Reference proteome</keyword>
<dbReference type="SUPFAM" id="SSF56059">
    <property type="entry name" value="Glutathione synthetase ATP-binding domain-like"/>
    <property type="match status" value="1"/>
</dbReference>
<dbReference type="Gene3D" id="3.30.470.20">
    <property type="entry name" value="ATP-grasp fold, B domain"/>
    <property type="match status" value="1"/>
</dbReference>
<gene>
    <name evidence="4" type="ORF">HNY73_003820</name>
</gene>
<feature type="domain" description="PEP-utilising enzyme mobile" evidence="2">
    <location>
        <begin position="1225"/>
        <end position="1295"/>
    </location>
</feature>
<protein>
    <submittedName>
        <fullName evidence="4">Putative phosphoenolpyruvate synthase like protein</fullName>
    </submittedName>
</protein>
<comment type="similarity">
    <text evidence="1">Belongs to the PEP-utilizing enzyme family.</text>
</comment>
<evidence type="ECO:0000259" key="2">
    <source>
        <dbReference type="Pfam" id="PF00391"/>
    </source>
</evidence>
<dbReference type="Gene3D" id="3.30.1490.20">
    <property type="entry name" value="ATP-grasp fold, A domain"/>
    <property type="match status" value="1"/>
</dbReference>
<dbReference type="InterPro" id="IPR002192">
    <property type="entry name" value="PPDK_AMP/ATP-bd"/>
</dbReference>
<dbReference type="Pfam" id="PF00391">
    <property type="entry name" value="PEP-utilizers"/>
    <property type="match status" value="1"/>
</dbReference>
<proteinExistence type="inferred from homology"/>
<dbReference type="GO" id="GO:0016301">
    <property type="term" value="F:kinase activity"/>
    <property type="evidence" value="ECO:0007669"/>
    <property type="project" value="InterPro"/>
</dbReference>
<dbReference type="InterPro" id="IPR051549">
    <property type="entry name" value="PEP_Utilizing_Enz"/>
</dbReference>
<evidence type="ECO:0000313" key="4">
    <source>
        <dbReference type="EMBL" id="KAF8792188.1"/>
    </source>
</evidence>
<comment type="caution">
    <text evidence="4">The sequence shown here is derived from an EMBL/GenBank/DDBJ whole genome shotgun (WGS) entry which is preliminary data.</text>
</comment>
<organism evidence="4 5">
    <name type="scientific">Argiope bruennichi</name>
    <name type="common">Wasp spider</name>
    <name type="synonym">Aranea bruennichi</name>
    <dbReference type="NCBI Taxonomy" id="94029"/>
    <lineage>
        <taxon>Eukaryota</taxon>
        <taxon>Metazoa</taxon>
        <taxon>Ecdysozoa</taxon>
        <taxon>Arthropoda</taxon>
        <taxon>Chelicerata</taxon>
        <taxon>Arachnida</taxon>
        <taxon>Araneae</taxon>
        <taxon>Araneomorphae</taxon>
        <taxon>Entelegynae</taxon>
        <taxon>Araneoidea</taxon>
        <taxon>Araneidae</taxon>
        <taxon>Argiope</taxon>
    </lineage>
</organism>
<reference evidence="4" key="1">
    <citation type="journal article" date="2020" name="bioRxiv">
        <title>Chromosome-level reference genome of the European wasp spider Argiope bruennichi: a resource for studies on range expansion and evolutionary adaptation.</title>
        <authorList>
            <person name="Sheffer M.M."/>
            <person name="Hoppe A."/>
            <person name="Krehenwinkel H."/>
            <person name="Uhl G."/>
            <person name="Kuss A.W."/>
            <person name="Jensen L."/>
            <person name="Jensen C."/>
            <person name="Gillespie R.G."/>
            <person name="Hoff K.J."/>
            <person name="Prost S."/>
        </authorList>
    </citation>
    <scope>NUCLEOTIDE SEQUENCE</scope>
</reference>
<dbReference type="InterPro" id="IPR008279">
    <property type="entry name" value="PEP-util_enz_mobile_dom"/>
</dbReference>
<evidence type="ECO:0000313" key="5">
    <source>
        <dbReference type="Proteomes" id="UP000807504"/>
    </source>
</evidence>
<reference evidence="4" key="2">
    <citation type="submission" date="2020-06" db="EMBL/GenBank/DDBJ databases">
        <authorList>
            <person name="Sheffer M."/>
        </authorList>
    </citation>
    <scope>NUCLEOTIDE SEQUENCE</scope>
</reference>
<dbReference type="InterPro" id="IPR036637">
    <property type="entry name" value="Phosphohistidine_dom_sf"/>
</dbReference>
<dbReference type="Gene3D" id="3.50.30.10">
    <property type="entry name" value="Phosphohistidine domain"/>
    <property type="match status" value="1"/>
</dbReference>
<dbReference type="InterPro" id="IPR013815">
    <property type="entry name" value="ATP_grasp_subdomain_1"/>
</dbReference>
<evidence type="ECO:0000259" key="3">
    <source>
        <dbReference type="Pfam" id="PF01326"/>
    </source>
</evidence>
<dbReference type="EMBL" id="JABXBU010000003">
    <property type="protein sequence ID" value="KAF8792188.1"/>
    <property type="molecule type" value="Genomic_DNA"/>
</dbReference>
<name>A0A8T0FPU9_ARGBR</name>
<dbReference type="Proteomes" id="UP000807504">
    <property type="component" value="Unassembled WGS sequence"/>
</dbReference>
<dbReference type="GO" id="GO:0005524">
    <property type="term" value="F:ATP binding"/>
    <property type="evidence" value="ECO:0007669"/>
    <property type="project" value="InterPro"/>
</dbReference>
<dbReference type="PANTHER" id="PTHR43615">
    <property type="entry name" value="PHOSPHOENOLPYRUVATE SYNTHASE-RELATED"/>
    <property type="match status" value="1"/>
</dbReference>
<feature type="domain" description="Pyruvate phosphate dikinase AMP/ATP-binding" evidence="3">
    <location>
        <begin position="421"/>
        <end position="739"/>
    </location>
</feature>
<dbReference type="SUPFAM" id="SSF52009">
    <property type="entry name" value="Phosphohistidine domain"/>
    <property type="match status" value="1"/>
</dbReference>
<dbReference type="PANTHER" id="PTHR43615:SF1">
    <property type="entry name" value="PPDK_N DOMAIN-CONTAINING PROTEIN"/>
    <property type="match status" value="1"/>
</dbReference>